<dbReference type="EMBL" id="JALKFT010000004">
    <property type="protein sequence ID" value="MCK9875274.1"/>
    <property type="molecule type" value="Genomic_DNA"/>
</dbReference>
<dbReference type="Proteomes" id="UP001201873">
    <property type="component" value="Unassembled WGS sequence"/>
</dbReference>
<accession>A0ABT0JVA6</accession>
<comment type="pathway">
    <text evidence="1">Amino-acid biosynthesis; L-asparagine biosynthesis; L-asparagine from L-aspartate (L-Gln route): step 1/1.</text>
</comment>
<evidence type="ECO:0000313" key="6">
    <source>
        <dbReference type="EMBL" id="MCK9875274.1"/>
    </source>
</evidence>
<gene>
    <name evidence="6" type="ORF">MXD59_05680</name>
</gene>
<reference evidence="6 7" key="1">
    <citation type="submission" date="2022-04" db="EMBL/GenBank/DDBJ databases">
        <title>Genome diversity in the genus Frankia.</title>
        <authorList>
            <person name="Carlos-Shanley C."/>
            <person name="Hahn D."/>
        </authorList>
    </citation>
    <scope>NUCLEOTIDE SEQUENCE [LARGE SCALE GENOMIC DNA]</scope>
    <source>
        <strain evidence="6 7">Ag45/Mut15</strain>
    </source>
</reference>
<dbReference type="SUPFAM" id="SSF52402">
    <property type="entry name" value="Adenine nucleotide alpha hydrolases-like"/>
    <property type="match status" value="1"/>
</dbReference>
<dbReference type="InterPro" id="IPR051786">
    <property type="entry name" value="ASN_synthetase/amidase"/>
</dbReference>
<keyword evidence="7" id="KW-1185">Reference proteome</keyword>
<dbReference type="Gene3D" id="3.40.50.620">
    <property type="entry name" value="HUPs"/>
    <property type="match status" value="2"/>
</dbReference>
<dbReference type="EC" id="6.3.5.4" evidence="2"/>
<evidence type="ECO:0000256" key="3">
    <source>
        <dbReference type="ARBA" id="ARBA00022888"/>
    </source>
</evidence>
<keyword evidence="3" id="KW-0061">Asparagine biosynthesis</keyword>
<dbReference type="InterPro" id="IPR014729">
    <property type="entry name" value="Rossmann-like_a/b/a_fold"/>
</dbReference>
<proteinExistence type="predicted"/>
<organism evidence="6 7">
    <name type="scientific">Frankia umida</name>
    <dbReference type="NCBI Taxonomy" id="573489"/>
    <lineage>
        <taxon>Bacteria</taxon>
        <taxon>Bacillati</taxon>
        <taxon>Actinomycetota</taxon>
        <taxon>Actinomycetes</taxon>
        <taxon>Frankiales</taxon>
        <taxon>Frankiaceae</taxon>
        <taxon>Frankia</taxon>
    </lineage>
</organism>
<evidence type="ECO:0000259" key="5">
    <source>
        <dbReference type="Pfam" id="PF00733"/>
    </source>
</evidence>
<protein>
    <recommendedName>
        <fullName evidence="2">asparagine synthase (glutamine-hydrolyzing)</fullName>
        <ecNumber evidence="2">6.3.5.4</ecNumber>
    </recommendedName>
</protein>
<dbReference type="Pfam" id="PF00733">
    <property type="entry name" value="Asn_synthase"/>
    <property type="match status" value="1"/>
</dbReference>
<comment type="caution">
    <text evidence="6">The sequence shown here is derived from an EMBL/GenBank/DDBJ whole genome shotgun (WGS) entry which is preliminary data.</text>
</comment>
<evidence type="ECO:0000256" key="2">
    <source>
        <dbReference type="ARBA" id="ARBA00012737"/>
    </source>
</evidence>
<evidence type="ECO:0000256" key="4">
    <source>
        <dbReference type="ARBA" id="ARBA00048741"/>
    </source>
</evidence>
<evidence type="ECO:0000256" key="1">
    <source>
        <dbReference type="ARBA" id="ARBA00005187"/>
    </source>
</evidence>
<sequence length="621" mass="66731">MTTSASLRRPACWFVVLPDREQVAMPAGAHQMVRHRSGRPWIVGDWPAAAMVSVTAGRRQVALVGCAAVRPARLLGLLVAARDVHSLDLGREIAGDYHLIAEIDGQQRLQGTASGTRRIFTARVGADLLAADRADVLAGLCGAGLDRMALALALLDPSPPHPLDDLVPFTGVTAVAPQEYLCIDRDGRSRTARWWRAPAAVRSRAEGAAVLRTALAEAVAVRVAGGRTVSADLSGGLDSSAVCALAARGPADIVALTGLARDPGDDDPVWAARLAASLPNLTRETLPAADLPLVYDRIGEPGPATDRPFVGLVDRAKLLAGLDRLALYAPRLHLTGFGGDELVGGTPNHLPALLRRRPTLALRQLRGYRAQEGWPWAASLRMMRGRGYRDCLRDMSRVLNAARAGYPTPPVGRRTWPYVTALDWTSPPVVPGWLTADALELVARAFATAAEQALPLAETRAGHLDLFTLRAGAAVFRGFDQIADATGPPLAAPFYDERVVRAALAVRPELRASPWEYKPLLKEAMRPVVPAECLRRRTKADASTEEDQGLRANRGALVKLCDESPLAELGLIEVDLLRQACRAGAVPDHRAEALQPTIATDAWLRAQAASRQLTDREEPTW</sequence>
<dbReference type="PANTHER" id="PTHR43284">
    <property type="entry name" value="ASPARAGINE SYNTHETASE (GLUTAMINE-HYDROLYZING)"/>
    <property type="match status" value="1"/>
</dbReference>
<evidence type="ECO:0000313" key="7">
    <source>
        <dbReference type="Proteomes" id="UP001201873"/>
    </source>
</evidence>
<dbReference type="RefSeq" id="WP_248823733.1">
    <property type="nucleotide sequence ID" value="NZ_JALKFT010000004.1"/>
</dbReference>
<feature type="domain" description="Asparagine synthetase" evidence="5">
    <location>
        <begin position="211"/>
        <end position="605"/>
    </location>
</feature>
<dbReference type="InterPro" id="IPR001962">
    <property type="entry name" value="Asn_synthase"/>
</dbReference>
<keyword evidence="3" id="KW-0028">Amino-acid biosynthesis</keyword>
<name>A0ABT0JVA6_9ACTN</name>
<comment type="catalytic activity">
    <reaction evidence="4">
        <text>L-aspartate + L-glutamine + ATP + H2O = L-asparagine + L-glutamate + AMP + diphosphate + H(+)</text>
        <dbReference type="Rhea" id="RHEA:12228"/>
        <dbReference type="ChEBI" id="CHEBI:15377"/>
        <dbReference type="ChEBI" id="CHEBI:15378"/>
        <dbReference type="ChEBI" id="CHEBI:29985"/>
        <dbReference type="ChEBI" id="CHEBI:29991"/>
        <dbReference type="ChEBI" id="CHEBI:30616"/>
        <dbReference type="ChEBI" id="CHEBI:33019"/>
        <dbReference type="ChEBI" id="CHEBI:58048"/>
        <dbReference type="ChEBI" id="CHEBI:58359"/>
        <dbReference type="ChEBI" id="CHEBI:456215"/>
        <dbReference type="EC" id="6.3.5.4"/>
    </reaction>
</comment>
<dbReference type="PANTHER" id="PTHR43284:SF1">
    <property type="entry name" value="ASPARAGINE SYNTHETASE"/>
    <property type="match status" value="1"/>
</dbReference>